<keyword evidence="3" id="KW-0808">Transferase</keyword>
<dbReference type="PANTHER" id="PTHR43667:SF1">
    <property type="entry name" value="CYCLOPROPANE-FATTY-ACYL-PHOSPHOLIPID SYNTHASE"/>
    <property type="match status" value="1"/>
</dbReference>
<dbReference type="InterPro" id="IPR029063">
    <property type="entry name" value="SAM-dependent_MTases_sf"/>
</dbReference>
<keyword evidence="4" id="KW-0949">S-adenosyl-L-methionine</keyword>
<accession>A0A7I7MSX5</accession>
<keyword evidence="2" id="KW-0489">Methyltransferase</keyword>
<protein>
    <recommendedName>
        <fullName evidence="8">SAM-dependent methyltransferase</fullName>
    </recommendedName>
</protein>
<dbReference type="Pfam" id="PF02353">
    <property type="entry name" value="CMAS"/>
    <property type="match status" value="1"/>
</dbReference>
<dbReference type="SUPFAM" id="SSF53335">
    <property type="entry name" value="S-adenosyl-L-methionine-dependent methyltransferases"/>
    <property type="match status" value="1"/>
</dbReference>
<evidence type="ECO:0000256" key="3">
    <source>
        <dbReference type="ARBA" id="ARBA00022679"/>
    </source>
</evidence>
<dbReference type="Proteomes" id="UP000467236">
    <property type="component" value="Chromosome"/>
</dbReference>
<comment type="similarity">
    <text evidence="1">Belongs to the CFA/CMAS family.</text>
</comment>
<evidence type="ECO:0000256" key="5">
    <source>
        <dbReference type="ARBA" id="ARBA00023098"/>
    </source>
</evidence>
<proteinExistence type="inferred from homology"/>
<keyword evidence="5" id="KW-0443">Lipid metabolism</keyword>
<keyword evidence="7" id="KW-1185">Reference proteome</keyword>
<evidence type="ECO:0000256" key="2">
    <source>
        <dbReference type="ARBA" id="ARBA00022603"/>
    </source>
</evidence>
<organism evidence="6 7">
    <name type="scientific">Mycobacterium shinjukuense</name>
    <dbReference type="NCBI Taxonomy" id="398694"/>
    <lineage>
        <taxon>Bacteria</taxon>
        <taxon>Bacillati</taxon>
        <taxon>Actinomycetota</taxon>
        <taxon>Actinomycetes</taxon>
        <taxon>Mycobacteriales</taxon>
        <taxon>Mycobacteriaceae</taxon>
        <taxon>Mycobacterium</taxon>
    </lineage>
</organism>
<reference evidence="6 7" key="1">
    <citation type="journal article" date="2019" name="Emerg. Microbes Infect.">
        <title>Comprehensive subspecies identification of 175 nontuberculous mycobacteria species based on 7547 genomic profiles.</title>
        <authorList>
            <person name="Matsumoto Y."/>
            <person name="Kinjo T."/>
            <person name="Motooka D."/>
            <person name="Nabeya D."/>
            <person name="Jung N."/>
            <person name="Uechi K."/>
            <person name="Horii T."/>
            <person name="Iida T."/>
            <person name="Fujita J."/>
            <person name="Nakamura S."/>
        </authorList>
    </citation>
    <scope>NUCLEOTIDE SEQUENCE [LARGE SCALE GENOMIC DNA]</scope>
    <source>
        <strain evidence="6 7">JCM 14233</strain>
    </source>
</reference>
<dbReference type="GO" id="GO:0032259">
    <property type="term" value="P:methylation"/>
    <property type="evidence" value="ECO:0007669"/>
    <property type="project" value="UniProtKB-KW"/>
</dbReference>
<dbReference type="InterPro" id="IPR050723">
    <property type="entry name" value="CFA/CMAS"/>
</dbReference>
<evidence type="ECO:0000256" key="1">
    <source>
        <dbReference type="ARBA" id="ARBA00010815"/>
    </source>
</evidence>
<evidence type="ECO:0000313" key="6">
    <source>
        <dbReference type="EMBL" id="BBX74892.1"/>
    </source>
</evidence>
<dbReference type="Gene3D" id="3.40.50.150">
    <property type="entry name" value="Vaccinia Virus protein VP39"/>
    <property type="match status" value="1"/>
</dbReference>
<gene>
    <name evidence="6" type="ORF">MSHI_27980</name>
</gene>
<name>A0A7I7MSX5_9MYCO</name>
<dbReference type="EMBL" id="AP022575">
    <property type="protein sequence ID" value="BBX74892.1"/>
    <property type="molecule type" value="Genomic_DNA"/>
</dbReference>
<dbReference type="GO" id="GO:0008168">
    <property type="term" value="F:methyltransferase activity"/>
    <property type="evidence" value="ECO:0007669"/>
    <property type="project" value="UniProtKB-KW"/>
</dbReference>
<dbReference type="PANTHER" id="PTHR43667">
    <property type="entry name" value="CYCLOPROPANE-FATTY-ACYL-PHOSPHOLIPID SYNTHASE"/>
    <property type="match status" value="1"/>
</dbReference>
<evidence type="ECO:0000313" key="7">
    <source>
        <dbReference type="Proteomes" id="UP000467236"/>
    </source>
</evidence>
<evidence type="ECO:0000256" key="4">
    <source>
        <dbReference type="ARBA" id="ARBA00022691"/>
    </source>
</evidence>
<dbReference type="KEGG" id="mshj:MSHI_27980"/>
<sequence length="210" mass="23757">MRALYSAVNVRRRARAPGSRVPSTTPVSARLSKDAIVIVTWNSDPVSPCSDDRLLPLSHLTLAHRGFERYDDFFRFAYHALPTDGVMLLHAVTALHVKQVIERGIPLTMEMAKFIRFIVTEIFPGGRLPMIETVDEHSTKEGFTLTGVQSLQPHFARTLDLWAEALAAHKDEAVTIQSEEVYQRYMRYLTGCAKAFRMGYIDCNQFTLAK</sequence>
<evidence type="ECO:0008006" key="8">
    <source>
        <dbReference type="Google" id="ProtNLM"/>
    </source>
</evidence>
<dbReference type="AlphaFoldDB" id="A0A7I7MSX5"/>
<dbReference type="GO" id="GO:0006629">
    <property type="term" value="P:lipid metabolic process"/>
    <property type="evidence" value="ECO:0007669"/>
    <property type="project" value="UniProtKB-KW"/>
</dbReference>